<keyword evidence="1" id="KW-0472">Membrane</keyword>
<organism evidence="2 3">
    <name type="scientific">Desulfotignum balticum</name>
    <dbReference type="NCBI Taxonomy" id="115781"/>
    <lineage>
        <taxon>Bacteria</taxon>
        <taxon>Pseudomonadati</taxon>
        <taxon>Thermodesulfobacteriota</taxon>
        <taxon>Desulfobacteria</taxon>
        <taxon>Desulfobacterales</taxon>
        <taxon>Desulfobacteraceae</taxon>
        <taxon>Desulfotignum</taxon>
    </lineage>
</organism>
<feature type="transmembrane region" description="Helical" evidence="1">
    <location>
        <begin position="12"/>
        <end position="31"/>
    </location>
</feature>
<keyword evidence="1" id="KW-1133">Transmembrane helix</keyword>
<sequence length="70" mass="7694">MGIRNCVPQKMLQYLFVGFLVAAAVAMTVVSLTILPIVGFAVVIPIVILAVYVFRLRLNNQCEIDVSKDV</sequence>
<dbReference type="Proteomes" id="UP000706172">
    <property type="component" value="Unassembled WGS sequence"/>
</dbReference>
<evidence type="ECO:0000313" key="2">
    <source>
        <dbReference type="EMBL" id="MBG0780123.1"/>
    </source>
</evidence>
<dbReference type="EMBL" id="JACCQK010000588">
    <property type="protein sequence ID" value="MBG0780123.1"/>
    <property type="molecule type" value="Genomic_DNA"/>
</dbReference>
<evidence type="ECO:0000256" key="1">
    <source>
        <dbReference type="SAM" id="Phobius"/>
    </source>
</evidence>
<name>A0A931G8V1_9BACT</name>
<comment type="caution">
    <text evidence="2">The sequence shown here is derived from an EMBL/GenBank/DDBJ whole genome shotgun (WGS) entry which is preliminary data.</text>
</comment>
<gene>
    <name evidence="2" type="ORF">H0S81_09395</name>
</gene>
<proteinExistence type="predicted"/>
<evidence type="ECO:0000313" key="3">
    <source>
        <dbReference type="Proteomes" id="UP000706172"/>
    </source>
</evidence>
<keyword evidence="1" id="KW-0812">Transmembrane</keyword>
<dbReference type="AlphaFoldDB" id="A0A931G8V1"/>
<feature type="transmembrane region" description="Helical" evidence="1">
    <location>
        <begin position="37"/>
        <end position="54"/>
    </location>
</feature>
<reference evidence="2" key="1">
    <citation type="submission" date="2020-07" db="EMBL/GenBank/DDBJ databases">
        <title>Severe corrosion of carbon steel in oil field produced water can be linked to methanogenic archaea containing a special type of NiFe hydrogenase.</title>
        <authorList>
            <person name="Lahme S."/>
            <person name="Mand J."/>
            <person name="Longwell J."/>
            <person name="Smith R."/>
            <person name="Enning D."/>
        </authorList>
    </citation>
    <scope>NUCLEOTIDE SEQUENCE</scope>
    <source>
        <strain evidence="2">MIC098Bin6</strain>
    </source>
</reference>
<protein>
    <submittedName>
        <fullName evidence="2">Uncharacterized protein</fullName>
    </submittedName>
</protein>
<accession>A0A931G8V1</accession>